<gene>
    <name evidence="1" type="ORF">MTBBW1_710015</name>
</gene>
<evidence type="ECO:0008006" key="3">
    <source>
        <dbReference type="Google" id="ProtNLM"/>
    </source>
</evidence>
<dbReference type="OrthoDB" id="8295691at2"/>
<reference evidence="1 2" key="1">
    <citation type="submission" date="2017-03" db="EMBL/GenBank/DDBJ databases">
        <authorList>
            <person name="Afonso C.L."/>
            <person name="Miller P.J."/>
            <person name="Scott M.A."/>
            <person name="Spackman E."/>
            <person name="Goraichik I."/>
            <person name="Dimitrov K.M."/>
            <person name="Suarez D.L."/>
            <person name="Swayne D.E."/>
        </authorList>
    </citation>
    <scope>NUCLEOTIDE SEQUENCE [LARGE SCALE GENOMIC DNA]</scope>
    <source>
        <strain evidence="1">PRJEB14757</strain>
    </source>
</reference>
<proteinExistence type="predicted"/>
<keyword evidence="2" id="KW-1185">Reference proteome</keyword>
<dbReference type="RefSeq" id="WP_080802171.1">
    <property type="nucleotide sequence ID" value="NZ_LT828543.1"/>
</dbReference>
<name>A0A1W1HJ29_9BACT</name>
<protein>
    <recommendedName>
        <fullName evidence="3">Transcriptional regulator</fullName>
    </recommendedName>
</protein>
<dbReference type="AlphaFoldDB" id="A0A1W1HJ29"/>
<accession>A0A1W1HJ29</accession>
<evidence type="ECO:0000313" key="1">
    <source>
        <dbReference type="EMBL" id="SLM32415.1"/>
    </source>
</evidence>
<sequence length="205" mass="23449">MKKVIQLPAEFDYNLLIQALEGYKKPRDKIRGLISSGEILRVKKGIYVLGKHYGKPYNKFILANLIYGPSYITGQTALAFWNMIPERVELVISLTTKRKKIFETPVGRFSYVVGPEKVFGLGVRLEDAGSRKNILIASPEKALCDLAAMQPNIITQKAMREFLGLMRLDDHFHNALDFTLMKEIRDGYRRKNVKLLLDCLERSDV</sequence>
<dbReference type="Proteomes" id="UP000191931">
    <property type="component" value="Unassembled WGS sequence"/>
</dbReference>
<evidence type="ECO:0000313" key="2">
    <source>
        <dbReference type="Proteomes" id="UP000191931"/>
    </source>
</evidence>
<dbReference type="EMBL" id="FWEV01000316">
    <property type="protein sequence ID" value="SLM32415.1"/>
    <property type="molecule type" value="Genomic_DNA"/>
</dbReference>
<dbReference type="STRING" id="1246637.MTBBW1_710015"/>
<organism evidence="1 2">
    <name type="scientific">Desulfamplus magnetovallimortis</name>
    <dbReference type="NCBI Taxonomy" id="1246637"/>
    <lineage>
        <taxon>Bacteria</taxon>
        <taxon>Pseudomonadati</taxon>
        <taxon>Thermodesulfobacteriota</taxon>
        <taxon>Desulfobacteria</taxon>
        <taxon>Desulfobacterales</taxon>
        <taxon>Desulfobacteraceae</taxon>
        <taxon>Desulfamplus</taxon>
    </lineage>
</organism>